<dbReference type="Pfam" id="PF13972">
    <property type="entry name" value="TetR"/>
    <property type="match status" value="1"/>
</dbReference>
<reference evidence="4 5" key="1">
    <citation type="submission" date="2023-12" db="EMBL/GenBank/DDBJ databases">
        <title>Friends and Foes: Symbiotic and Algicidal bacterial influence on Karenia brevis blooms.</title>
        <authorList>
            <person name="Fei C."/>
            <person name="Mohamed A.R."/>
            <person name="Booker A."/>
            <person name="Arshad M."/>
            <person name="Klass S."/>
            <person name="Ahn S."/>
            <person name="Gilbert P.M."/>
            <person name="Heil C.A."/>
            <person name="Martinez J.M."/>
            <person name="Amin S.A."/>
        </authorList>
    </citation>
    <scope>NUCLEOTIDE SEQUENCE [LARGE SCALE GENOMIC DNA]</scope>
    <source>
        <strain evidence="4 5">CE15</strain>
    </source>
</reference>
<proteinExistence type="predicted"/>
<evidence type="ECO:0000313" key="4">
    <source>
        <dbReference type="EMBL" id="MEI4548728.1"/>
    </source>
</evidence>
<keyword evidence="5" id="KW-1185">Reference proteome</keyword>
<evidence type="ECO:0000313" key="5">
    <source>
        <dbReference type="Proteomes" id="UP001382455"/>
    </source>
</evidence>
<dbReference type="InterPro" id="IPR001647">
    <property type="entry name" value="HTH_TetR"/>
</dbReference>
<dbReference type="PANTHER" id="PTHR43479:SF12">
    <property type="entry name" value="TRANSCRIPTIONAL REGULATORY PROTEIN"/>
    <property type="match status" value="1"/>
</dbReference>
<evidence type="ECO:0000256" key="2">
    <source>
        <dbReference type="PROSITE-ProRule" id="PRU00335"/>
    </source>
</evidence>
<dbReference type="Pfam" id="PF00440">
    <property type="entry name" value="TetR_N"/>
    <property type="match status" value="1"/>
</dbReference>
<dbReference type="InterPro" id="IPR009057">
    <property type="entry name" value="Homeodomain-like_sf"/>
</dbReference>
<evidence type="ECO:0000256" key="1">
    <source>
        <dbReference type="ARBA" id="ARBA00023125"/>
    </source>
</evidence>
<comment type="caution">
    <text evidence="4">The sequence shown here is derived from an EMBL/GenBank/DDBJ whole genome shotgun (WGS) entry which is preliminary data.</text>
</comment>
<evidence type="ECO:0000259" key="3">
    <source>
        <dbReference type="PROSITE" id="PS50977"/>
    </source>
</evidence>
<organism evidence="4 5">
    <name type="scientific">Pseudoalteromonas spongiae</name>
    <dbReference type="NCBI Taxonomy" id="298657"/>
    <lineage>
        <taxon>Bacteria</taxon>
        <taxon>Pseudomonadati</taxon>
        <taxon>Pseudomonadota</taxon>
        <taxon>Gammaproteobacteria</taxon>
        <taxon>Alteromonadales</taxon>
        <taxon>Pseudoalteromonadaceae</taxon>
        <taxon>Pseudoalteromonas</taxon>
    </lineage>
</organism>
<dbReference type="InterPro" id="IPR050624">
    <property type="entry name" value="HTH-type_Tx_Regulator"/>
</dbReference>
<feature type="domain" description="HTH tetR-type" evidence="3">
    <location>
        <begin position="1"/>
        <end position="61"/>
    </location>
</feature>
<dbReference type="SUPFAM" id="SSF46689">
    <property type="entry name" value="Homeodomain-like"/>
    <property type="match status" value="1"/>
</dbReference>
<name>A0ABU8ER86_9GAMM</name>
<dbReference type="PROSITE" id="PS50977">
    <property type="entry name" value="HTH_TETR_2"/>
    <property type="match status" value="1"/>
</dbReference>
<accession>A0ABU8ER86</accession>
<dbReference type="Proteomes" id="UP001382455">
    <property type="component" value="Unassembled WGS sequence"/>
</dbReference>
<protein>
    <submittedName>
        <fullName evidence="4">TetR/AcrR family transcriptional regulator</fullName>
    </submittedName>
</protein>
<dbReference type="PRINTS" id="PR00455">
    <property type="entry name" value="HTHTETR"/>
</dbReference>
<keyword evidence="1 2" id="KW-0238">DNA-binding</keyword>
<feature type="DNA-binding region" description="H-T-H motif" evidence="2">
    <location>
        <begin position="24"/>
        <end position="43"/>
    </location>
</feature>
<dbReference type="InterPro" id="IPR025722">
    <property type="entry name" value="TetR"/>
</dbReference>
<dbReference type="EMBL" id="JBAWKS010000001">
    <property type="protein sequence ID" value="MEI4548728.1"/>
    <property type="molecule type" value="Genomic_DNA"/>
</dbReference>
<dbReference type="PANTHER" id="PTHR43479">
    <property type="entry name" value="ACREF/ENVCD OPERON REPRESSOR-RELATED"/>
    <property type="match status" value="1"/>
</dbReference>
<gene>
    <name evidence="4" type="ORF">WAE96_03265</name>
</gene>
<sequence length="218" mass="25033">MSTKDKIIQTSIALFNQHGERAITTNHIASEMGISPGNLYYHFKNKEDILRNIFSLYKNHLKDNFIPMDKKQDVMAQLAGYLDSLVELMWRFNFFYNNLTDILSRDNELKAQYLEQQAQLLEQVAAVIVGLKYAEVIEIDDSDIVELAHMVKLTVSFWTPYVKAHSEDGRLSKQDIFGGIVKVILLFKPYAKGAGLDQLKELQQEYINKQLDVEQAVA</sequence>
<dbReference type="Gene3D" id="1.10.357.10">
    <property type="entry name" value="Tetracycline Repressor, domain 2"/>
    <property type="match status" value="1"/>
</dbReference>
<dbReference type="RefSeq" id="WP_336434588.1">
    <property type="nucleotide sequence ID" value="NZ_JBAWKS010000001.1"/>
</dbReference>